<feature type="region of interest" description="Disordered" evidence="1">
    <location>
        <begin position="1"/>
        <end position="47"/>
    </location>
</feature>
<reference evidence="2" key="1">
    <citation type="submission" date="2021-01" db="EMBL/GenBank/DDBJ databases">
        <authorList>
            <person name="Corre E."/>
            <person name="Pelletier E."/>
            <person name="Niang G."/>
            <person name="Scheremetjew M."/>
            <person name="Finn R."/>
            <person name="Kale V."/>
            <person name="Holt S."/>
            <person name="Cochrane G."/>
            <person name="Meng A."/>
            <person name="Brown T."/>
            <person name="Cohen L."/>
        </authorList>
    </citation>
    <scope>NUCLEOTIDE SEQUENCE</scope>
    <source>
        <strain evidence="2">CT5</strain>
    </source>
</reference>
<evidence type="ECO:0000313" key="2">
    <source>
        <dbReference type="EMBL" id="CAE0378639.1"/>
    </source>
</evidence>
<feature type="compositionally biased region" description="Basic and acidic residues" evidence="1">
    <location>
        <begin position="106"/>
        <end position="116"/>
    </location>
</feature>
<dbReference type="EMBL" id="HBIK01007671">
    <property type="protein sequence ID" value="CAE0378639.1"/>
    <property type="molecule type" value="Transcribed_RNA"/>
</dbReference>
<protein>
    <submittedName>
        <fullName evidence="2">Uncharacterized protein</fullName>
    </submittedName>
</protein>
<feature type="region of interest" description="Disordered" evidence="1">
    <location>
        <begin position="106"/>
        <end position="139"/>
    </location>
</feature>
<evidence type="ECO:0000256" key="1">
    <source>
        <dbReference type="SAM" id="MobiDB-lite"/>
    </source>
</evidence>
<organism evidence="2">
    <name type="scientific">Euplotes crassus</name>
    <dbReference type="NCBI Taxonomy" id="5936"/>
    <lineage>
        <taxon>Eukaryota</taxon>
        <taxon>Sar</taxon>
        <taxon>Alveolata</taxon>
        <taxon>Ciliophora</taxon>
        <taxon>Intramacronucleata</taxon>
        <taxon>Spirotrichea</taxon>
        <taxon>Hypotrichia</taxon>
        <taxon>Euplotida</taxon>
        <taxon>Euplotidae</taxon>
        <taxon>Moneuplotes</taxon>
    </lineage>
</organism>
<sequence>MVKMKGKYTRYKDKKTSKSKRNKLKEIEDQMQCDAGTKEGKMEEEKSMSYGKAKMIYKLKGKRVLEQIRALKAKRKQFSKKDLHQKEQRKEITKEIRELEATWEKEKQEGLSKFEPEETPIEEVEKETTETTKEVKKDD</sequence>
<feature type="compositionally biased region" description="Basic and acidic residues" evidence="1">
    <location>
        <begin position="126"/>
        <end position="139"/>
    </location>
</feature>
<feature type="compositionally biased region" description="Basic and acidic residues" evidence="1">
    <location>
        <begin position="36"/>
        <end position="47"/>
    </location>
</feature>
<proteinExistence type="predicted"/>
<accession>A0A7S3K9Q2</accession>
<dbReference type="AlphaFoldDB" id="A0A7S3K9Q2"/>
<gene>
    <name evidence="2" type="ORF">ECRA1380_LOCUS3598</name>
</gene>
<name>A0A7S3K9Q2_EUPCR</name>